<keyword evidence="8 11" id="KW-1133">Transmembrane helix</keyword>
<evidence type="ECO:0000259" key="13">
    <source>
        <dbReference type="Pfam" id="PF17820"/>
    </source>
</evidence>
<evidence type="ECO:0000256" key="9">
    <source>
        <dbReference type="ARBA" id="ARBA00023049"/>
    </source>
</evidence>
<protein>
    <submittedName>
        <fullName evidence="14">Membrane-associated protease RseP (Regulator of RpoE activity)</fullName>
    </submittedName>
</protein>
<dbReference type="RefSeq" id="WP_306825150.1">
    <property type="nucleotide sequence ID" value="NZ_JAUSQM010000001.1"/>
</dbReference>
<comment type="cofactor">
    <cofactor evidence="1">
        <name>Zn(2+)</name>
        <dbReference type="ChEBI" id="CHEBI:29105"/>
    </cofactor>
</comment>
<evidence type="ECO:0000256" key="1">
    <source>
        <dbReference type="ARBA" id="ARBA00001947"/>
    </source>
</evidence>
<keyword evidence="4 14" id="KW-0645">Protease</keyword>
<keyword evidence="10 11" id="KW-0472">Membrane</keyword>
<feature type="transmembrane region" description="Helical" evidence="11">
    <location>
        <begin position="345"/>
        <end position="365"/>
    </location>
</feature>
<evidence type="ECO:0000256" key="2">
    <source>
        <dbReference type="ARBA" id="ARBA00004141"/>
    </source>
</evidence>
<gene>
    <name evidence="14" type="ORF">J2S59_002417</name>
</gene>
<dbReference type="GO" id="GO:0008233">
    <property type="term" value="F:peptidase activity"/>
    <property type="evidence" value="ECO:0007669"/>
    <property type="project" value="UniProtKB-KW"/>
</dbReference>
<keyword evidence="15" id="KW-1185">Reference proteome</keyword>
<keyword evidence="7" id="KW-0862">Zinc</keyword>
<evidence type="ECO:0000256" key="4">
    <source>
        <dbReference type="ARBA" id="ARBA00022670"/>
    </source>
</evidence>
<evidence type="ECO:0000259" key="12">
    <source>
        <dbReference type="Pfam" id="PF02163"/>
    </source>
</evidence>
<dbReference type="Gene3D" id="2.30.42.10">
    <property type="match status" value="1"/>
</dbReference>
<dbReference type="EMBL" id="JAUSQM010000001">
    <property type="protein sequence ID" value="MDP9822608.1"/>
    <property type="molecule type" value="Genomic_DNA"/>
</dbReference>
<evidence type="ECO:0000256" key="5">
    <source>
        <dbReference type="ARBA" id="ARBA00022692"/>
    </source>
</evidence>
<sequence>MDTVLLYTLGVVLFALGVAVSIGLHEVGHLAPAKKFGVKVTQYFVGFGRTIFSVRRGETEYGLKAIPLGGYVKLVGMFPPHPGEDPTRVRKSNTGLFTQMVSDARSFEYEQVEAKDQDRLFYKLPWWKKLIVMSGGPLVNLGIAFTLFGGVFMLHGVAVPTQTISVVSECVVPANAPARECTADDPPTPAADAGLLPGDRIVGFNGATVESWDDLTTLIRANTDGEARIEFVRDGERQTATTNTTVNTVLDLDDPEAVVQAGFLGVSPTTELERQGPVFVVQQMGTYTWETVKALGQLPIRLYDVGKTVLGLQERDPNSPMSVVGAGRVAGEISSDHTTPAVDRMISLIMLLAGVNLFLGMFNFVPLLPLDGGHIAGALYEGVRRGWARLWGRPDPGYVDVAKLLPLAYAMAMVLVVMSVLLIYADIVAPVRLG</sequence>
<comment type="caution">
    <text evidence="14">The sequence shown here is derived from an EMBL/GenBank/DDBJ whole genome shotgun (WGS) entry which is preliminary data.</text>
</comment>
<feature type="transmembrane region" description="Helical" evidence="11">
    <location>
        <begin position="407"/>
        <end position="429"/>
    </location>
</feature>
<dbReference type="Pfam" id="PF17820">
    <property type="entry name" value="PDZ_6"/>
    <property type="match status" value="1"/>
</dbReference>
<evidence type="ECO:0000256" key="11">
    <source>
        <dbReference type="SAM" id="Phobius"/>
    </source>
</evidence>
<dbReference type="PANTHER" id="PTHR42837:SF2">
    <property type="entry name" value="MEMBRANE METALLOPROTEASE ARASP2, CHLOROPLASTIC-RELATED"/>
    <property type="match status" value="1"/>
</dbReference>
<feature type="domain" description="PDZ" evidence="13">
    <location>
        <begin position="188"/>
        <end position="233"/>
    </location>
</feature>
<evidence type="ECO:0000256" key="6">
    <source>
        <dbReference type="ARBA" id="ARBA00022801"/>
    </source>
</evidence>
<name>A0ABT9NQ94_9ACTN</name>
<evidence type="ECO:0000256" key="7">
    <source>
        <dbReference type="ARBA" id="ARBA00022833"/>
    </source>
</evidence>
<organism evidence="14 15">
    <name type="scientific">Nocardioides massiliensis</name>
    <dbReference type="NCBI Taxonomy" id="1325935"/>
    <lineage>
        <taxon>Bacteria</taxon>
        <taxon>Bacillati</taxon>
        <taxon>Actinomycetota</taxon>
        <taxon>Actinomycetes</taxon>
        <taxon>Propionibacteriales</taxon>
        <taxon>Nocardioidaceae</taxon>
        <taxon>Nocardioides</taxon>
    </lineage>
</organism>
<feature type="domain" description="Peptidase M50" evidence="12">
    <location>
        <begin position="14"/>
        <end position="385"/>
    </location>
</feature>
<evidence type="ECO:0000313" key="14">
    <source>
        <dbReference type="EMBL" id="MDP9822608.1"/>
    </source>
</evidence>
<evidence type="ECO:0000313" key="15">
    <source>
        <dbReference type="Proteomes" id="UP001240447"/>
    </source>
</evidence>
<dbReference type="InterPro" id="IPR036034">
    <property type="entry name" value="PDZ_sf"/>
</dbReference>
<dbReference type="InterPro" id="IPR004387">
    <property type="entry name" value="Pept_M50_Zn"/>
</dbReference>
<dbReference type="Pfam" id="PF02163">
    <property type="entry name" value="Peptidase_M50"/>
    <property type="match status" value="1"/>
</dbReference>
<evidence type="ECO:0000256" key="10">
    <source>
        <dbReference type="ARBA" id="ARBA00023136"/>
    </source>
</evidence>
<reference evidence="14 15" key="1">
    <citation type="submission" date="2023-07" db="EMBL/GenBank/DDBJ databases">
        <title>Sequencing the genomes of 1000 actinobacteria strains.</title>
        <authorList>
            <person name="Klenk H.-P."/>
        </authorList>
    </citation>
    <scope>NUCLEOTIDE SEQUENCE [LARGE SCALE GENOMIC DNA]</scope>
    <source>
        <strain evidence="14 15">GD13</strain>
    </source>
</reference>
<comment type="subcellular location">
    <subcellularLocation>
        <location evidence="2">Membrane</location>
        <topology evidence="2">Multi-pass membrane protein</topology>
    </subcellularLocation>
</comment>
<proteinExistence type="inferred from homology"/>
<dbReference type="InterPro" id="IPR041489">
    <property type="entry name" value="PDZ_6"/>
</dbReference>
<keyword evidence="9" id="KW-0482">Metalloprotease</keyword>
<evidence type="ECO:0000256" key="3">
    <source>
        <dbReference type="ARBA" id="ARBA00007931"/>
    </source>
</evidence>
<accession>A0ABT9NQ94</accession>
<keyword evidence="6" id="KW-0378">Hydrolase</keyword>
<dbReference type="PANTHER" id="PTHR42837">
    <property type="entry name" value="REGULATOR OF SIGMA-E PROTEASE RSEP"/>
    <property type="match status" value="1"/>
</dbReference>
<feature type="transmembrane region" description="Helical" evidence="11">
    <location>
        <begin position="130"/>
        <end position="154"/>
    </location>
</feature>
<comment type="similarity">
    <text evidence="3">Belongs to the peptidase M50B family.</text>
</comment>
<keyword evidence="5 11" id="KW-0812">Transmembrane</keyword>
<dbReference type="GO" id="GO:0006508">
    <property type="term" value="P:proteolysis"/>
    <property type="evidence" value="ECO:0007669"/>
    <property type="project" value="UniProtKB-KW"/>
</dbReference>
<dbReference type="CDD" id="cd06163">
    <property type="entry name" value="S2P-M50_PDZ_RseP-like"/>
    <property type="match status" value="1"/>
</dbReference>
<dbReference type="InterPro" id="IPR008915">
    <property type="entry name" value="Peptidase_M50"/>
</dbReference>
<dbReference type="SUPFAM" id="SSF50156">
    <property type="entry name" value="PDZ domain-like"/>
    <property type="match status" value="1"/>
</dbReference>
<evidence type="ECO:0000256" key="8">
    <source>
        <dbReference type="ARBA" id="ARBA00022989"/>
    </source>
</evidence>
<dbReference type="Proteomes" id="UP001240447">
    <property type="component" value="Unassembled WGS sequence"/>
</dbReference>